<proteinExistence type="predicted"/>
<feature type="compositionally biased region" description="Basic residues" evidence="1">
    <location>
        <begin position="50"/>
        <end position="69"/>
    </location>
</feature>
<sequence length="585" mass="63576">MGGHRHGRPHALRLDRARDPHRADQPRADRRLTAGCADAALRVGLDHRHDRLRRRPDHRRLPRRRHGPRGRGATDRDHRRHGGRRHVIPTPGSPGEGWLRLSPRKLLLDPVKAIGQAVVPLVVALVGISRSDSGFGWVILPIAIVAPLLFGALPWLTTHYRLTDTQIQVRSGVLNKNTSTAPLDRVRSVDLEASLLHRVLGLQKVQVGTGVDDDRITLDALAAADADALRTTLLRRREAPAVVPSDPDAPEGVAPAPVAVPVELARIDWSWLRFAPFSLARLVLLAGALGVLSQFGDDLPIWNEETARSTWDWVMQFALTAVVLVLAVAGLAVWLVVSVTGYVVQWWRFLLIREHGSLHLTSGLFTTRSITVEEAKVRGVEMTEPLLMRVVGGAELSTLATGVEDGVTQVLPPCPRDVAVGVGESVLEHRGPLTDPLVAHGPLARRRAWFRQLRDALVVVAAGAAATWWFGVTWWWVGLGGLALLLAAAAAGESSYRHLGHALAGDHLVAGSGILARVRTVLETDGIIGWVVSQSWWQRRIGLADLVATTAAGNERVLVRDVRLTVAVELAAAATPGLLTEFLEV</sequence>
<name>A0A4Q2RUC1_9ACTN</name>
<comment type="caution">
    <text evidence="4">The sequence shown here is derived from an EMBL/GenBank/DDBJ whole genome shotgun (WGS) entry which is preliminary data.</text>
</comment>
<feature type="domain" description="YdbS-like PH" evidence="3">
    <location>
        <begin position="496"/>
        <end position="571"/>
    </location>
</feature>
<evidence type="ECO:0000313" key="4">
    <source>
        <dbReference type="EMBL" id="RYB92711.1"/>
    </source>
</evidence>
<keyword evidence="2" id="KW-1133">Transmembrane helix</keyword>
<feature type="compositionally biased region" description="Basic and acidic residues" evidence="1">
    <location>
        <begin position="12"/>
        <end position="32"/>
    </location>
</feature>
<dbReference type="Pfam" id="PF03703">
    <property type="entry name" value="bPH_2"/>
    <property type="match status" value="2"/>
</dbReference>
<dbReference type="OrthoDB" id="4121259at2"/>
<gene>
    <name evidence="4" type="ORF">EUA06_07190</name>
</gene>
<feature type="transmembrane region" description="Helical" evidence="2">
    <location>
        <begin position="313"/>
        <end position="344"/>
    </location>
</feature>
<dbReference type="Proteomes" id="UP000291838">
    <property type="component" value="Unassembled WGS sequence"/>
</dbReference>
<feature type="region of interest" description="Disordered" evidence="1">
    <location>
        <begin position="1"/>
        <end position="32"/>
    </location>
</feature>
<evidence type="ECO:0000313" key="5">
    <source>
        <dbReference type="Proteomes" id="UP000291838"/>
    </source>
</evidence>
<dbReference type="PANTHER" id="PTHR34473">
    <property type="entry name" value="UPF0699 TRANSMEMBRANE PROTEIN YDBS"/>
    <property type="match status" value="1"/>
</dbReference>
<keyword evidence="2" id="KW-0812">Transmembrane</keyword>
<dbReference type="AlphaFoldDB" id="A0A4Q2RUC1"/>
<evidence type="ECO:0000259" key="3">
    <source>
        <dbReference type="Pfam" id="PF03703"/>
    </source>
</evidence>
<evidence type="ECO:0000256" key="1">
    <source>
        <dbReference type="SAM" id="MobiDB-lite"/>
    </source>
</evidence>
<feature type="transmembrane region" description="Helical" evidence="2">
    <location>
        <begin position="453"/>
        <end position="469"/>
    </location>
</feature>
<feature type="compositionally biased region" description="Basic residues" evidence="1">
    <location>
        <begin position="1"/>
        <end position="11"/>
    </location>
</feature>
<dbReference type="InterPro" id="IPR005182">
    <property type="entry name" value="YdbS-like_PH"/>
</dbReference>
<dbReference type="EMBL" id="SDWS01000002">
    <property type="protein sequence ID" value="RYB92711.1"/>
    <property type="molecule type" value="Genomic_DNA"/>
</dbReference>
<feature type="compositionally biased region" description="Basic residues" evidence="1">
    <location>
        <begin position="78"/>
        <end position="87"/>
    </location>
</feature>
<reference evidence="4 5" key="1">
    <citation type="submission" date="2019-01" db="EMBL/GenBank/DDBJ databases">
        <title>Novel species of Nocardioides.</title>
        <authorList>
            <person name="Liu Q."/>
            <person name="Xin Y.-H."/>
        </authorList>
    </citation>
    <scope>NUCLEOTIDE SEQUENCE [LARGE SCALE GENOMIC DNA]</scope>
    <source>
        <strain evidence="4 5">HLT3-15</strain>
    </source>
</reference>
<organism evidence="4 5">
    <name type="scientific">Nocardioides glacieisoli</name>
    <dbReference type="NCBI Taxonomy" id="1168730"/>
    <lineage>
        <taxon>Bacteria</taxon>
        <taxon>Bacillati</taxon>
        <taxon>Actinomycetota</taxon>
        <taxon>Actinomycetes</taxon>
        <taxon>Propionibacteriales</taxon>
        <taxon>Nocardioidaceae</taxon>
        <taxon>Nocardioides</taxon>
    </lineage>
</organism>
<feature type="domain" description="YdbS-like PH" evidence="3">
    <location>
        <begin position="155"/>
        <end position="232"/>
    </location>
</feature>
<keyword evidence="5" id="KW-1185">Reference proteome</keyword>
<dbReference type="PANTHER" id="PTHR34473:SF2">
    <property type="entry name" value="UPF0699 TRANSMEMBRANE PROTEIN YDBT"/>
    <property type="match status" value="1"/>
</dbReference>
<feature type="region of interest" description="Disordered" evidence="1">
    <location>
        <begin position="47"/>
        <end position="95"/>
    </location>
</feature>
<evidence type="ECO:0000256" key="2">
    <source>
        <dbReference type="SAM" id="Phobius"/>
    </source>
</evidence>
<accession>A0A4Q2RUC1</accession>
<keyword evidence="2" id="KW-0472">Membrane</keyword>
<feature type="transmembrane region" description="Helical" evidence="2">
    <location>
        <begin position="274"/>
        <end position="293"/>
    </location>
</feature>
<feature type="transmembrane region" description="Helical" evidence="2">
    <location>
        <begin position="134"/>
        <end position="156"/>
    </location>
</feature>
<protein>
    <recommendedName>
        <fullName evidence="3">YdbS-like PH domain-containing protein</fullName>
    </recommendedName>
</protein>